<keyword evidence="3" id="KW-1185">Reference proteome</keyword>
<dbReference type="Proteomes" id="UP000335636">
    <property type="component" value="Unassembled WGS sequence"/>
</dbReference>
<evidence type="ECO:0000256" key="1">
    <source>
        <dbReference type="SAM" id="MobiDB-lite"/>
    </source>
</evidence>
<organism evidence="2 3">
    <name type="scientific">Marmota monax</name>
    <name type="common">Woodchuck</name>
    <dbReference type="NCBI Taxonomy" id="9995"/>
    <lineage>
        <taxon>Eukaryota</taxon>
        <taxon>Metazoa</taxon>
        <taxon>Chordata</taxon>
        <taxon>Craniata</taxon>
        <taxon>Vertebrata</taxon>
        <taxon>Euteleostomi</taxon>
        <taxon>Mammalia</taxon>
        <taxon>Eutheria</taxon>
        <taxon>Euarchontoglires</taxon>
        <taxon>Glires</taxon>
        <taxon>Rodentia</taxon>
        <taxon>Sciuromorpha</taxon>
        <taxon>Sciuridae</taxon>
        <taxon>Xerinae</taxon>
        <taxon>Marmotini</taxon>
        <taxon>Marmota</taxon>
    </lineage>
</organism>
<protein>
    <submittedName>
        <fullName evidence="2">Uncharacterized protein</fullName>
    </submittedName>
</protein>
<name>A0A5E4AUD8_MARMO</name>
<evidence type="ECO:0000313" key="3">
    <source>
        <dbReference type="Proteomes" id="UP000335636"/>
    </source>
</evidence>
<dbReference type="EMBL" id="CABDUW010000140">
    <property type="protein sequence ID" value="VTJ60159.1"/>
    <property type="molecule type" value="Genomic_DNA"/>
</dbReference>
<sequence length="86" mass="9600">MAQRTFCPGIFLRRLLGKPRRAGPLCVHLPGFEDQIWRLLTKDLRKVEEHVIPCHETPLQAQDMHSVPPANRTCIPSLPPVPSAGG</sequence>
<accession>A0A5E4AUD8</accession>
<feature type="compositionally biased region" description="Pro residues" evidence="1">
    <location>
        <begin position="77"/>
        <end position="86"/>
    </location>
</feature>
<comment type="caution">
    <text evidence="2">The sequence shown here is derived from an EMBL/GenBank/DDBJ whole genome shotgun (WGS) entry which is preliminary data.</text>
</comment>
<dbReference type="AlphaFoldDB" id="A0A5E4AUD8"/>
<evidence type="ECO:0000313" key="2">
    <source>
        <dbReference type="EMBL" id="VTJ60159.1"/>
    </source>
</evidence>
<feature type="region of interest" description="Disordered" evidence="1">
    <location>
        <begin position="62"/>
        <end position="86"/>
    </location>
</feature>
<proteinExistence type="predicted"/>
<reference evidence="2" key="1">
    <citation type="submission" date="2019-04" db="EMBL/GenBank/DDBJ databases">
        <authorList>
            <person name="Alioto T."/>
            <person name="Alioto T."/>
        </authorList>
    </citation>
    <scope>NUCLEOTIDE SEQUENCE [LARGE SCALE GENOMIC DNA]</scope>
</reference>
<gene>
    <name evidence="2" type="ORF">MONAX_5E028166</name>
</gene>